<dbReference type="SMART" id="SM01315">
    <property type="entry name" value="Spc7_N"/>
    <property type="match status" value="1"/>
</dbReference>
<protein>
    <recommendedName>
        <fullName evidence="2">Spc7 kinetochore protein domain-containing protein</fullName>
    </recommendedName>
</protein>
<feature type="compositionally biased region" description="Basic and acidic residues" evidence="1">
    <location>
        <begin position="761"/>
        <end position="782"/>
    </location>
</feature>
<evidence type="ECO:0000259" key="2">
    <source>
        <dbReference type="SMART" id="SM00787"/>
    </source>
</evidence>
<feature type="compositionally biased region" description="Low complexity" evidence="1">
    <location>
        <begin position="894"/>
        <end position="904"/>
    </location>
</feature>
<dbReference type="InterPro" id="IPR013253">
    <property type="entry name" value="Spc7_domain"/>
</dbReference>
<feature type="region of interest" description="Disordered" evidence="1">
    <location>
        <begin position="538"/>
        <end position="562"/>
    </location>
</feature>
<feature type="region of interest" description="Disordered" evidence="1">
    <location>
        <begin position="180"/>
        <end position="226"/>
    </location>
</feature>
<feature type="region of interest" description="Disordered" evidence="1">
    <location>
        <begin position="828"/>
        <end position="913"/>
    </location>
</feature>
<dbReference type="RefSeq" id="XP_042996143.1">
    <property type="nucleotide sequence ID" value="XM_043140209.1"/>
</dbReference>
<dbReference type="KEGG" id="uvi:66063489"/>
<gene>
    <name evidence="3" type="ORF">UV8b_02711</name>
</gene>
<reference evidence="3" key="1">
    <citation type="submission" date="2020-03" db="EMBL/GenBank/DDBJ databases">
        <title>A mixture of massive structural variations and highly conserved coding sequences in Ustilaginoidea virens genome.</title>
        <authorList>
            <person name="Zhang K."/>
            <person name="Zhao Z."/>
            <person name="Zhang Z."/>
            <person name="Li Y."/>
            <person name="Hsiang T."/>
            <person name="Sun W."/>
        </authorList>
    </citation>
    <scope>NUCLEOTIDE SEQUENCE</scope>
    <source>
        <strain evidence="3">UV-8b</strain>
    </source>
</reference>
<evidence type="ECO:0000313" key="4">
    <source>
        <dbReference type="Proteomes" id="UP000027002"/>
    </source>
</evidence>
<dbReference type="GO" id="GO:0000776">
    <property type="term" value="C:kinetochore"/>
    <property type="evidence" value="ECO:0007669"/>
    <property type="project" value="TreeGrafter"/>
</dbReference>
<dbReference type="Pfam" id="PF08317">
    <property type="entry name" value="Spc7"/>
    <property type="match status" value="1"/>
</dbReference>
<feature type="compositionally biased region" description="Basic and acidic residues" evidence="1">
    <location>
        <begin position="132"/>
        <end position="152"/>
    </location>
</feature>
<dbReference type="Proteomes" id="UP000027002">
    <property type="component" value="Chromosome 2"/>
</dbReference>
<feature type="region of interest" description="Disordered" evidence="1">
    <location>
        <begin position="400"/>
        <end position="420"/>
    </location>
</feature>
<feature type="region of interest" description="Disordered" evidence="1">
    <location>
        <begin position="610"/>
        <end position="707"/>
    </location>
</feature>
<feature type="compositionally biased region" description="Polar residues" evidence="1">
    <location>
        <begin position="867"/>
        <end position="880"/>
    </location>
</feature>
<feature type="compositionally biased region" description="Basic and acidic residues" evidence="1">
    <location>
        <begin position="106"/>
        <end position="124"/>
    </location>
</feature>
<dbReference type="PANTHER" id="PTHR28260:SF1">
    <property type="entry name" value="SPINDLE POLE BODY COMPONENT SPC105"/>
    <property type="match status" value="1"/>
</dbReference>
<dbReference type="Pfam" id="PF18210">
    <property type="entry name" value="Knl1_RWD_C"/>
    <property type="match status" value="1"/>
</dbReference>
<feature type="domain" description="Spc7 kinetochore protein" evidence="2">
    <location>
        <begin position="939"/>
        <end position="1259"/>
    </location>
</feature>
<feature type="region of interest" description="Disordered" evidence="1">
    <location>
        <begin position="1"/>
        <end position="21"/>
    </location>
</feature>
<feature type="compositionally biased region" description="Low complexity" evidence="1">
    <location>
        <begin position="628"/>
        <end position="645"/>
    </location>
</feature>
<feature type="compositionally biased region" description="Acidic residues" evidence="1">
    <location>
        <begin position="245"/>
        <end position="265"/>
    </location>
</feature>
<feature type="compositionally biased region" description="Polar residues" evidence="1">
    <location>
        <begin position="666"/>
        <end position="676"/>
    </location>
</feature>
<dbReference type="GO" id="GO:1990758">
    <property type="term" value="P:mitotic sister chromatid biorientation"/>
    <property type="evidence" value="ECO:0007669"/>
    <property type="project" value="TreeGrafter"/>
</dbReference>
<feature type="compositionally biased region" description="Basic residues" evidence="1">
    <location>
        <begin position="656"/>
        <end position="665"/>
    </location>
</feature>
<sequence length="1446" mass="158945">MAPPPTDATVPSTRRVRKSIGSHVSLKKTMDKENATVDVAGALAEIHRKSRSKSIGPGGLDALKHANGNRRASIAAAPMPRSILRPTPYSAPEIPQQRHGNQRTSKLTDSKDSTRALASSHDDNTNGSKVALRTEEEQQAAAREREERERRDARRKSLANRRVSFAAEATLHTFHEVEYMPDSTTSTDDSFRRASSVNGSDISRSASKAADDENAPRRNSGLPALNFHNVDDATLTSTIYSSDSEPADAVEEVEDDSGSSSDSDDGTMMTIETEEVTGTTFASERYGSDDESSTLDQALRAAAERAGTQRLGSDPEEDEELDEGEEIIPSFGWVKKNNSSVSAGETEPSLPTEDDGTEMDMGMDMEMTSAVGRILRPQQHTMDNTRDGEMSMDVTQALGGIVSEDKTRRDAPGPLVAGENCKDDASMEATMEFTTALGGIHQPQKMQQDGEFDTNEDFSMEFTTALGGVLSQSKEVEASTSRRQTLSRLGEADITMDMTVAYGNILAQNSPQKDSKIMEEETFGMDITAAIGGILGNGLVPSSPSPGHKMMKERGRKSLNPDRIAMAAVAQQTPTRRSSRLSAISQAAAASAASEMKDDSRNSHVELPALRGEDLRRSHEPQTPDTISSPLRTPTSSPPKLTKSRALTDSFGTPSQRRRTQRKSPRSVTKIQSTGSAHAEKKVSPPESLNPRCSLFQSDSETGTRTPTVIMTPQTRRLSGYGADKSGLGSRQVTELFDRRSSIGDSATKFIPGRQAVSFDDPKAVEGEVDKDRKHDEAKESPHLFSSAKAAALQQPDKDATFNLREMINSLSPRRNALRGRKSLHVGSAKGLLGKRPAELDEDEDSDDNDGVKRLKGHKGSPVKNIKLQQPPSAAETTGKLNRASPSRLEPNASNLLSSSSSPLKNGTNITPHKREERIGILGQNPTVQEVNFYHNQGIKKAEEPDQNLDDGRIHLQDFLNMTSIRFMELTTTKRRHTVAPNSLQDQSTVEGEDGMSLERFVVAGACTVPMLELYQHSCRELKNYIAEGRRIVKEIEAETLEDNPPLFREYVTATPNVKALMDNQFKNVKTYARLLSKAMWYEWRMKLQEGLKEGLVKISEDMDRDERMLKEREDILAAVLPDAVAYHDALEREREVLEEAARELADCDPAELQAARDELTNCDAGIEVKQRLIAEMRQQLQSAASIAEDLGAKKENLVREIEQHEEVREACRGWTCSEVEALKARVDVLEKQHGWAVTGLTGSNLSMAYRREIEIVFDIASFQPHQPNSPIDLWYIGDSKDGQQSKTAEKEFFLQCIRDHVRALPQSRTKILDLLNMVRAAWDKARFVATQVRAINVTFPTKVVKTSDSSVAVVSSLLLTALRTRVEATLHLHSRSASLGVDVGISAHVSVVYGEPFNVSKVGEFLAAKIGDKIGTKEEGWSDVLIELQKRLTARGKKQVLNAAQ</sequence>
<dbReference type="PANTHER" id="PTHR28260">
    <property type="entry name" value="SPINDLE POLE BODY COMPONENT SPC105"/>
    <property type="match status" value="1"/>
</dbReference>
<dbReference type="InterPro" id="IPR040850">
    <property type="entry name" value="Knl1_RWD_C"/>
</dbReference>
<evidence type="ECO:0000313" key="3">
    <source>
        <dbReference type="EMBL" id="QUC18470.1"/>
    </source>
</evidence>
<feature type="region of interest" description="Disordered" evidence="1">
    <location>
        <begin position="761"/>
        <end position="796"/>
    </location>
</feature>
<dbReference type="InterPro" id="IPR033338">
    <property type="entry name" value="Spc105/Spc7"/>
</dbReference>
<keyword evidence="4" id="KW-1185">Reference proteome</keyword>
<dbReference type="EMBL" id="CP072754">
    <property type="protein sequence ID" value="QUC18470.1"/>
    <property type="molecule type" value="Genomic_DNA"/>
</dbReference>
<dbReference type="OrthoDB" id="5592879at2759"/>
<feature type="compositionally biased region" description="Polar residues" evidence="1">
    <location>
        <begin position="695"/>
        <end position="707"/>
    </location>
</feature>
<feature type="compositionally biased region" description="Basic and acidic residues" evidence="1">
    <location>
        <begin position="611"/>
        <end position="622"/>
    </location>
</feature>
<dbReference type="GO" id="GO:0007094">
    <property type="term" value="P:mitotic spindle assembly checkpoint signaling"/>
    <property type="evidence" value="ECO:0007669"/>
    <property type="project" value="TreeGrafter"/>
</dbReference>
<dbReference type="Pfam" id="PF15402">
    <property type="entry name" value="MELT_2"/>
    <property type="match status" value="6"/>
</dbReference>
<evidence type="ECO:0000256" key="1">
    <source>
        <dbReference type="SAM" id="MobiDB-lite"/>
    </source>
</evidence>
<organism evidence="3 4">
    <name type="scientific">Ustilaginoidea virens</name>
    <name type="common">Rice false smut fungus</name>
    <name type="synonym">Villosiclava virens</name>
    <dbReference type="NCBI Taxonomy" id="1159556"/>
    <lineage>
        <taxon>Eukaryota</taxon>
        <taxon>Fungi</taxon>
        <taxon>Dikarya</taxon>
        <taxon>Ascomycota</taxon>
        <taxon>Pezizomycotina</taxon>
        <taxon>Sordariomycetes</taxon>
        <taxon>Hypocreomycetidae</taxon>
        <taxon>Hypocreales</taxon>
        <taxon>Clavicipitaceae</taxon>
        <taxon>Ustilaginoidea</taxon>
    </lineage>
</organism>
<feature type="compositionally biased region" description="Acidic residues" evidence="1">
    <location>
        <begin position="314"/>
        <end position="326"/>
    </location>
</feature>
<feature type="region of interest" description="Disordered" evidence="1">
    <location>
        <begin position="47"/>
        <end position="157"/>
    </location>
</feature>
<accession>A0A8E5HN08</accession>
<dbReference type="SMART" id="SM00787">
    <property type="entry name" value="Spc7"/>
    <property type="match status" value="1"/>
</dbReference>
<proteinExistence type="predicted"/>
<feature type="compositionally biased region" description="Polar residues" evidence="1">
    <location>
        <begin position="182"/>
        <end position="206"/>
    </location>
</feature>
<name>A0A8E5HN08_USTVR</name>
<dbReference type="GO" id="GO:0034501">
    <property type="term" value="P:protein localization to kinetochore"/>
    <property type="evidence" value="ECO:0007669"/>
    <property type="project" value="TreeGrafter"/>
</dbReference>
<dbReference type="GeneID" id="66063489"/>
<feature type="region of interest" description="Disordered" evidence="1">
    <location>
        <begin position="239"/>
        <end position="360"/>
    </location>
</feature>
<feature type="compositionally biased region" description="Acidic residues" evidence="1">
    <location>
        <begin position="840"/>
        <end position="849"/>
    </location>
</feature>